<dbReference type="AlphaFoldDB" id="A0A484FTY5"/>
<accession>A0A484FTY5</accession>
<reference evidence="2" key="2">
    <citation type="journal article" date="2019" name="Mol. Plant Microbe Interact.">
        <title>Genome sequence resources for four phytopathogenic fungi from the Colletotrichum orbiculare species complex.</title>
        <authorList>
            <person name="Gan P."/>
            <person name="Tsushima A."/>
            <person name="Narusaka M."/>
            <person name="Narusaka Y."/>
            <person name="Takano Y."/>
            <person name="Kubo Y."/>
            <person name="Shirasu K."/>
        </authorList>
    </citation>
    <scope>GENOME REANNOTATION</scope>
    <source>
        <strain evidence="2">104-T / ATCC 96160 / CBS 514.97 / LARS 414 / MAFF 240422</strain>
    </source>
</reference>
<keyword evidence="2" id="KW-1185">Reference proteome</keyword>
<reference evidence="2" key="1">
    <citation type="journal article" date="2013" name="New Phytol.">
        <title>Comparative genomic and transcriptomic analyses reveal the hemibiotrophic stage shift of Colletotrichum fungi.</title>
        <authorList>
            <person name="Gan P."/>
            <person name="Ikeda K."/>
            <person name="Irieda H."/>
            <person name="Narusaka M."/>
            <person name="O'Connell R.J."/>
            <person name="Narusaka Y."/>
            <person name="Takano Y."/>
            <person name="Kubo Y."/>
            <person name="Shirasu K."/>
        </authorList>
    </citation>
    <scope>NUCLEOTIDE SEQUENCE [LARGE SCALE GENOMIC DNA]</scope>
    <source>
        <strain evidence="2">104-T / ATCC 96160 / CBS 514.97 / LARS 414 / MAFF 240422</strain>
    </source>
</reference>
<comment type="caution">
    <text evidence="1">The sequence shown here is derived from an EMBL/GenBank/DDBJ whole genome shotgun (WGS) entry which is preliminary data.</text>
</comment>
<protein>
    <submittedName>
        <fullName evidence="1">Uncharacterized protein</fullName>
    </submittedName>
</protein>
<organism evidence="1 2">
    <name type="scientific">Colletotrichum orbiculare (strain 104-T / ATCC 96160 / CBS 514.97 / LARS 414 / MAFF 240422)</name>
    <name type="common">Cucumber anthracnose fungus</name>
    <name type="synonym">Colletotrichum lagenarium</name>
    <dbReference type="NCBI Taxonomy" id="1213857"/>
    <lineage>
        <taxon>Eukaryota</taxon>
        <taxon>Fungi</taxon>
        <taxon>Dikarya</taxon>
        <taxon>Ascomycota</taxon>
        <taxon>Pezizomycotina</taxon>
        <taxon>Sordariomycetes</taxon>
        <taxon>Hypocreomycetidae</taxon>
        <taxon>Glomerellales</taxon>
        <taxon>Glomerellaceae</taxon>
        <taxon>Colletotrichum</taxon>
        <taxon>Colletotrichum orbiculare species complex</taxon>
    </lineage>
</organism>
<evidence type="ECO:0000313" key="1">
    <source>
        <dbReference type="EMBL" id="TDZ21175.1"/>
    </source>
</evidence>
<proteinExistence type="predicted"/>
<sequence>MEYSTTPVPSKLWMRYPVVGQLKAAPRVLEATDRLMDELEVVLVLEIELELELDVIVLEELLLVRLDEDDDVDDGKVEELDEVMVEELDEVMVEELEALVDVTRVDDVVLGTVDELEVVDTPTDDEETGVVVGVWTYTVPGAVPDGWTMETVVAPEGVAVPE</sequence>
<dbReference type="EMBL" id="AMCV02000015">
    <property type="protein sequence ID" value="TDZ21175.1"/>
    <property type="molecule type" value="Genomic_DNA"/>
</dbReference>
<gene>
    <name evidence="1" type="ORF">Cob_v005814</name>
</gene>
<dbReference type="Proteomes" id="UP000014480">
    <property type="component" value="Unassembled WGS sequence"/>
</dbReference>
<name>A0A484FTY5_COLOR</name>
<evidence type="ECO:0000313" key="2">
    <source>
        <dbReference type="Proteomes" id="UP000014480"/>
    </source>
</evidence>